<evidence type="ECO:0000256" key="3">
    <source>
        <dbReference type="ARBA" id="ARBA00018596"/>
    </source>
</evidence>
<evidence type="ECO:0000256" key="5">
    <source>
        <dbReference type="ARBA" id="ARBA00023242"/>
    </source>
</evidence>
<proteinExistence type="inferred from homology"/>
<dbReference type="Pfam" id="PF04042">
    <property type="entry name" value="DNA_pol_E_B"/>
    <property type="match status" value="1"/>
</dbReference>
<sequence length="91" mass="10066">VKVGCCTLDVLKQISGEEISRIAADGKPIDRLSRLANHILNQQSFYPLYPPAESVPLDFSLAPEALQLSLVPDVLILPSDIKYFVKVKFLV</sequence>
<dbReference type="InterPro" id="IPR007185">
    <property type="entry name" value="DNA_pol_a/d/e_bsu"/>
</dbReference>
<keyword evidence="5" id="KW-0539">Nucleus</keyword>
<evidence type="ECO:0000313" key="7">
    <source>
        <dbReference type="EMBL" id="MCI24324.1"/>
    </source>
</evidence>
<dbReference type="PANTHER" id="PTHR23061:SF12">
    <property type="entry name" value="DNA POLYMERASE ALPHA SUBUNIT B"/>
    <property type="match status" value="1"/>
</dbReference>
<reference evidence="7 8" key="1">
    <citation type="journal article" date="2018" name="Front. Plant Sci.">
        <title>Red Clover (Trifolium pratense) and Zigzag Clover (T. medium) - A Picture of Genomic Similarities and Differences.</title>
        <authorList>
            <person name="Dluhosova J."/>
            <person name="Istvanek J."/>
            <person name="Nedelnik J."/>
            <person name="Repkova J."/>
        </authorList>
    </citation>
    <scope>NUCLEOTIDE SEQUENCE [LARGE SCALE GENOMIC DNA]</scope>
    <source>
        <strain evidence="8">cv. 10/8</strain>
        <tissue evidence="7">Leaf</tissue>
    </source>
</reference>
<protein>
    <recommendedName>
        <fullName evidence="3">DNA polymerase alpha subunit B</fullName>
    </recommendedName>
</protein>
<dbReference type="InterPro" id="IPR016722">
    <property type="entry name" value="DNA_pol_alpha_bsu"/>
</dbReference>
<dbReference type="GO" id="GO:0005658">
    <property type="term" value="C:alpha DNA polymerase:primase complex"/>
    <property type="evidence" value="ECO:0007669"/>
    <property type="project" value="TreeGrafter"/>
</dbReference>
<dbReference type="Gene3D" id="3.60.21.60">
    <property type="match status" value="1"/>
</dbReference>
<accession>A0A392QKB0</accession>
<comment type="similarity">
    <text evidence="2">Belongs to the DNA polymerase alpha subunit B family.</text>
</comment>
<comment type="subcellular location">
    <subcellularLocation>
        <location evidence="1">Nucleus</location>
    </subcellularLocation>
</comment>
<dbReference type="EMBL" id="LXQA010140813">
    <property type="protein sequence ID" value="MCI24324.1"/>
    <property type="molecule type" value="Genomic_DNA"/>
</dbReference>
<dbReference type="AlphaFoldDB" id="A0A392QKB0"/>
<evidence type="ECO:0000313" key="8">
    <source>
        <dbReference type="Proteomes" id="UP000265520"/>
    </source>
</evidence>
<keyword evidence="8" id="KW-1185">Reference proteome</keyword>
<feature type="domain" description="DNA polymerase alpha/delta/epsilon subunit B" evidence="6">
    <location>
        <begin position="1"/>
        <end position="86"/>
    </location>
</feature>
<comment type="caution">
    <text evidence="7">The sequence shown here is derived from an EMBL/GenBank/DDBJ whole genome shotgun (WGS) entry which is preliminary data.</text>
</comment>
<dbReference type="Proteomes" id="UP000265520">
    <property type="component" value="Unassembled WGS sequence"/>
</dbReference>
<dbReference type="PANTHER" id="PTHR23061">
    <property type="entry name" value="DNA POLYMERASE 2 ALPHA 70 KDA SUBUNIT"/>
    <property type="match status" value="1"/>
</dbReference>
<dbReference type="GO" id="GO:0006270">
    <property type="term" value="P:DNA replication initiation"/>
    <property type="evidence" value="ECO:0007669"/>
    <property type="project" value="TreeGrafter"/>
</dbReference>
<keyword evidence="4" id="KW-0235">DNA replication</keyword>
<evidence type="ECO:0000256" key="2">
    <source>
        <dbReference type="ARBA" id="ARBA00007299"/>
    </source>
</evidence>
<name>A0A392QKB0_9FABA</name>
<feature type="non-terminal residue" evidence="7">
    <location>
        <position position="1"/>
    </location>
</feature>
<dbReference type="GO" id="GO:0003677">
    <property type="term" value="F:DNA binding"/>
    <property type="evidence" value="ECO:0007669"/>
    <property type="project" value="InterPro"/>
</dbReference>
<evidence type="ECO:0000259" key="6">
    <source>
        <dbReference type="Pfam" id="PF04042"/>
    </source>
</evidence>
<organism evidence="7 8">
    <name type="scientific">Trifolium medium</name>
    <dbReference type="NCBI Taxonomy" id="97028"/>
    <lineage>
        <taxon>Eukaryota</taxon>
        <taxon>Viridiplantae</taxon>
        <taxon>Streptophyta</taxon>
        <taxon>Embryophyta</taxon>
        <taxon>Tracheophyta</taxon>
        <taxon>Spermatophyta</taxon>
        <taxon>Magnoliopsida</taxon>
        <taxon>eudicotyledons</taxon>
        <taxon>Gunneridae</taxon>
        <taxon>Pentapetalae</taxon>
        <taxon>rosids</taxon>
        <taxon>fabids</taxon>
        <taxon>Fabales</taxon>
        <taxon>Fabaceae</taxon>
        <taxon>Papilionoideae</taxon>
        <taxon>50 kb inversion clade</taxon>
        <taxon>NPAAA clade</taxon>
        <taxon>Hologalegina</taxon>
        <taxon>IRL clade</taxon>
        <taxon>Trifolieae</taxon>
        <taxon>Trifolium</taxon>
    </lineage>
</organism>
<evidence type="ECO:0000256" key="1">
    <source>
        <dbReference type="ARBA" id="ARBA00004123"/>
    </source>
</evidence>
<evidence type="ECO:0000256" key="4">
    <source>
        <dbReference type="ARBA" id="ARBA00022705"/>
    </source>
</evidence>